<organism evidence="8">
    <name type="scientific">Lamprotornis superbus</name>
    <dbReference type="NCBI Taxonomy" id="245042"/>
    <lineage>
        <taxon>Eukaryota</taxon>
        <taxon>Metazoa</taxon>
        <taxon>Chordata</taxon>
        <taxon>Craniata</taxon>
        <taxon>Vertebrata</taxon>
        <taxon>Euteleostomi</taxon>
        <taxon>Archelosauria</taxon>
        <taxon>Archosauria</taxon>
        <taxon>Dinosauria</taxon>
        <taxon>Saurischia</taxon>
        <taxon>Theropoda</taxon>
        <taxon>Coelurosauria</taxon>
        <taxon>Aves</taxon>
        <taxon>Neognathae</taxon>
        <taxon>Neoaves</taxon>
        <taxon>Telluraves</taxon>
        <taxon>Australaves</taxon>
        <taxon>Passeriformes</taxon>
        <taxon>Sturnidae</taxon>
        <taxon>Lamprotornis</taxon>
    </lineage>
</organism>
<dbReference type="OrthoDB" id="165342at2759"/>
<keyword evidence="4" id="KW-0904">Protein phosphatase</keyword>
<dbReference type="InterPro" id="IPR020422">
    <property type="entry name" value="TYR_PHOSPHATASE_DUAL_dom"/>
</dbReference>
<dbReference type="InterPro" id="IPR008343">
    <property type="entry name" value="MKP"/>
</dbReference>
<dbReference type="GO" id="GO:0001706">
    <property type="term" value="P:endoderm formation"/>
    <property type="evidence" value="ECO:0007669"/>
    <property type="project" value="TreeGrafter"/>
</dbReference>
<dbReference type="GO" id="GO:0004725">
    <property type="term" value="F:protein tyrosine phosphatase activity"/>
    <property type="evidence" value="ECO:0007669"/>
    <property type="project" value="UniProtKB-EC"/>
</dbReference>
<dbReference type="InterPro" id="IPR003595">
    <property type="entry name" value="Tyr_Pase_cat"/>
</dbReference>
<dbReference type="CDD" id="cd01446">
    <property type="entry name" value="DSP_MapKP"/>
    <property type="match status" value="1"/>
</dbReference>
<feature type="compositionally biased region" description="Polar residues" evidence="5">
    <location>
        <begin position="443"/>
        <end position="456"/>
    </location>
</feature>
<evidence type="ECO:0000313" key="8">
    <source>
        <dbReference type="EMBL" id="KAG0121075.1"/>
    </source>
</evidence>
<dbReference type="SMART" id="SM00195">
    <property type="entry name" value="DSPc"/>
    <property type="match status" value="1"/>
</dbReference>
<evidence type="ECO:0000256" key="4">
    <source>
        <dbReference type="ARBA" id="ARBA00022912"/>
    </source>
</evidence>
<comment type="caution">
    <text evidence="8">The sequence shown here is derived from an EMBL/GenBank/DDBJ whole genome shotgun (WGS) entry which is preliminary data.</text>
</comment>
<dbReference type="InterPro" id="IPR036873">
    <property type="entry name" value="Rhodanese-like_dom_sf"/>
</dbReference>
<evidence type="ECO:0000313" key="9">
    <source>
        <dbReference type="EMBL" id="KAI1236204.1"/>
    </source>
</evidence>
<evidence type="ECO:0000256" key="1">
    <source>
        <dbReference type="ARBA" id="ARBA00008601"/>
    </source>
</evidence>
<evidence type="ECO:0000256" key="2">
    <source>
        <dbReference type="ARBA" id="ARBA00013064"/>
    </source>
</evidence>
<dbReference type="PANTHER" id="PTHR10159:SF40">
    <property type="entry name" value="DUAL SPECIFICITY PROTEIN PHOSPHATASE 5"/>
    <property type="match status" value="1"/>
</dbReference>
<dbReference type="SUPFAM" id="SSF52821">
    <property type="entry name" value="Rhodanese/Cell cycle control phosphatase"/>
    <property type="match status" value="1"/>
</dbReference>
<evidence type="ECO:0000259" key="7">
    <source>
        <dbReference type="PROSITE" id="PS50056"/>
    </source>
</evidence>
<dbReference type="SMART" id="SM00404">
    <property type="entry name" value="PTPc_motif"/>
    <property type="match status" value="1"/>
</dbReference>
<dbReference type="PROSITE" id="PS50056">
    <property type="entry name" value="TYR_PHOSPHATASE_2"/>
    <property type="match status" value="1"/>
</dbReference>
<dbReference type="FunFam" id="3.90.190.10:FF:000057">
    <property type="entry name" value="Dual specificity phosphatase 5"/>
    <property type="match status" value="1"/>
</dbReference>
<dbReference type="EMBL" id="JADDUC010000053">
    <property type="protein sequence ID" value="KAG0121075.1"/>
    <property type="molecule type" value="Genomic_DNA"/>
</dbReference>
<dbReference type="GO" id="GO:0043409">
    <property type="term" value="P:negative regulation of MAPK cascade"/>
    <property type="evidence" value="ECO:0007669"/>
    <property type="project" value="TreeGrafter"/>
</dbReference>
<evidence type="ECO:0000256" key="3">
    <source>
        <dbReference type="ARBA" id="ARBA00022801"/>
    </source>
</evidence>
<dbReference type="EC" id="3.1.3.48" evidence="2"/>
<dbReference type="GO" id="GO:0005634">
    <property type="term" value="C:nucleus"/>
    <property type="evidence" value="ECO:0007669"/>
    <property type="project" value="TreeGrafter"/>
</dbReference>
<dbReference type="InterPro" id="IPR000387">
    <property type="entry name" value="Tyr_Pase_dom"/>
</dbReference>
<dbReference type="EMBL" id="JADDUC020000010">
    <property type="protein sequence ID" value="KAI1236204.1"/>
    <property type="molecule type" value="Genomic_DNA"/>
</dbReference>
<comment type="similarity">
    <text evidence="1">Belongs to the protein-tyrosine phosphatase family. Non-receptor class dual specificity subfamily.</text>
</comment>
<evidence type="ECO:0000313" key="10">
    <source>
        <dbReference type="Proteomes" id="UP000618051"/>
    </source>
</evidence>
<gene>
    <name evidence="9" type="ORF">IHE44_0001481</name>
    <name evidence="8" type="ORF">IHE44_011561</name>
</gene>
<feature type="domain" description="Tyrosine specific protein phosphatases" evidence="7">
    <location>
        <begin position="264"/>
        <end position="321"/>
    </location>
</feature>
<dbReference type="CDD" id="cd14639">
    <property type="entry name" value="DSP_DUSP5"/>
    <property type="match status" value="1"/>
</dbReference>
<dbReference type="PANTHER" id="PTHR10159">
    <property type="entry name" value="DUAL SPECIFICITY PROTEIN PHOSPHATASE"/>
    <property type="match status" value="1"/>
</dbReference>
<sequence length="529" mass="58317">MKLRKLLRKEPSRCLVLDCRPYLSYSASCLRGSLNVNLNSVVMRRARGGAVPLHFVVPDAAARARLLLGGEGAVGTARLAAVVVLDQDTGHWQKLKKDSTAQIVLNALLSSLPEAGARVCFLKGERDRGDSRDRGWGRAARSTLKAALVGGGPEVLPFPLLRPAVNLIIGGGQGERMEAERNLASHCEKQSANHKPAYDQGGPVEILPFLYLGSAYHASKCEFLANLHITALLNVSRKSSESFKDQYCYKWIPVEDSHTADISSHFQEAIDFIDYVRRTGGKILVHCEAGISRSPTICMAYLMKTKKLRLDEAFDYVKQRRSLISPNFGFMGQLLQYESEILSSTPSPPVASCKREAASFFAEELTLGLMLCLSYLSVEFCAHPFSCPPAEAQPNDGIFVLLSTMGSQELVLIQTVIPNKNISSIVRGMCQQPCLGSGKPEHGNQQPGRQTSTQETATKKKSYLYIIANQIVKKSRDILYYLVKNKTTCGALSDSHSARRWEPWDALWKSDIQSGISIKHNFVCTGHKD</sequence>
<feature type="domain" description="Tyrosine-protein phosphatase" evidence="6">
    <location>
        <begin position="202"/>
        <end position="343"/>
    </location>
</feature>
<dbReference type="PROSITE" id="PS00383">
    <property type="entry name" value="TYR_PHOSPHATASE_1"/>
    <property type="match status" value="1"/>
</dbReference>
<dbReference type="InterPro" id="IPR000340">
    <property type="entry name" value="Dual-sp_phosphatase_cat-dom"/>
</dbReference>
<reference evidence="9" key="3">
    <citation type="submission" date="2022-01" db="EMBL/GenBank/DDBJ databases">
        <authorList>
            <person name="Rubenstein D.R."/>
        </authorList>
    </citation>
    <scope>NUCLEOTIDE SEQUENCE</scope>
    <source>
        <strain evidence="9">SS15</strain>
        <tissue evidence="9">Liver</tissue>
    </source>
</reference>
<accession>A0A835NTX1</accession>
<proteinExistence type="inferred from homology"/>
<dbReference type="AlphaFoldDB" id="A0A835NTX1"/>
<dbReference type="InterPro" id="IPR029021">
    <property type="entry name" value="Prot-tyrosine_phosphatase-like"/>
</dbReference>
<keyword evidence="10" id="KW-1185">Reference proteome</keyword>
<evidence type="ECO:0000256" key="5">
    <source>
        <dbReference type="SAM" id="MobiDB-lite"/>
    </source>
</evidence>
<dbReference type="Gene3D" id="3.40.250.10">
    <property type="entry name" value="Rhodanese-like domain"/>
    <property type="match status" value="1"/>
</dbReference>
<dbReference type="Proteomes" id="UP000618051">
    <property type="component" value="Unassembled WGS sequence"/>
</dbReference>
<dbReference type="Pfam" id="PF00782">
    <property type="entry name" value="DSPc"/>
    <property type="match status" value="1"/>
</dbReference>
<dbReference type="PROSITE" id="PS50054">
    <property type="entry name" value="TYR_PHOSPHATASE_DUAL"/>
    <property type="match status" value="1"/>
</dbReference>
<name>A0A835NTX1_9PASS</name>
<dbReference type="GO" id="GO:0005737">
    <property type="term" value="C:cytoplasm"/>
    <property type="evidence" value="ECO:0007669"/>
    <property type="project" value="TreeGrafter"/>
</dbReference>
<feature type="region of interest" description="Disordered" evidence="5">
    <location>
        <begin position="437"/>
        <end position="456"/>
    </location>
</feature>
<protein>
    <recommendedName>
        <fullName evidence="2">protein-tyrosine-phosphatase</fullName>
        <ecNumber evidence="2">3.1.3.48</ecNumber>
    </recommendedName>
</protein>
<keyword evidence="3" id="KW-0378">Hydrolase</keyword>
<evidence type="ECO:0000259" key="6">
    <source>
        <dbReference type="PROSITE" id="PS50054"/>
    </source>
</evidence>
<reference evidence="9 10" key="2">
    <citation type="journal article" date="2021" name="J. Hered.">
        <title>Feather Gene Expression Elucidates the Developmental Basis of Plumage Iridescence in African Starlings.</title>
        <authorList>
            <person name="Rubenstein D.R."/>
            <person name="Corvelo A."/>
            <person name="MacManes M.D."/>
            <person name="Maia R."/>
            <person name="Narzisi G."/>
            <person name="Rousaki A."/>
            <person name="Vandenabeele P."/>
            <person name="Shawkey M.D."/>
            <person name="Solomon J."/>
        </authorList>
    </citation>
    <scope>NUCLEOTIDE SEQUENCE [LARGE SCALE GENOMIC DNA]</scope>
    <source>
        <strain evidence="9">SS15</strain>
    </source>
</reference>
<dbReference type="PRINTS" id="PR01764">
    <property type="entry name" value="MAPKPHPHTASE"/>
</dbReference>
<dbReference type="GO" id="GO:0017017">
    <property type="term" value="F:MAP kinase tyrosine/serine/threonine phosphatase activity"/>
    <property type="evidence" value="ECO:0007669"/>
    <property type="project" value="InterPro"/>
</dbReference>
<dbReference type="InterPro" id="IPR016130">
    <property type="entry name" value="Tyr_Pase_AS"/>
</dbReference>
<dbReference type="SUPFAM" id="SSF52799">
    <property type="entry name" value="(Phosphotyrosine protein) phosphatases II"/>
    <property type="match status" value="1"/>
</dbReference>
<dbReference type="Gene3D" id="3.90.190.10">
    <property type="entry name" value="Protein tyrosine phosphatase superfamily"/>
    <property type="match status" value="1"/>
</dbReference>
<reference evidence="8" key="1">
    <citation type="submission" date="2020-10" db="EMBL/GenBank/DDBJ databases">
        <title>Feather gene expression reveals the developmental basis of iridescence in African starlings.</title>
        <authorList>
            <person name="Rubenstein D.R."/>
        </authorList>
    </citation>
    <scope>NUCLEOTIDE SEQUENCE</scope>
    <source>
        <strain evidence="8">SS15</strain>
        <tissue evidence="8">Liver</tissue>
    </source>
</reference>